<reference evidence="2 3" key="1">
    <citation type="submission" date="2019-10" db="EMBL/GenBank/DDBJ databases">
        <title>Gracilibacillus sp. nov. isolated from rice seeds.</title>
        <authorList>
            <person name="He S."/>
        </authorList>
    </citation>
    <scope>NUCLEOTIDE SEQUENCE [LARGE SCALE GENOMIC DNA]</scope>
    <source>
        <strain evidence="2 3">TD8</strain>
    </source>
</reference>
<dbReference type="InterPro" id="IPR029058">
    <property type="entry name" value="AB_hydrolase_fold"/>
</dbReference>
<name>A0A7C8KV25_9BACI</name>
<dbReference type="Gene3D" id="3.40.50.1820">
    <property type="entry name" value="alpha/beta hydrolase"/>
    <property type="match status" value="1"/>
</dbReference>
<dbReference type="InterPro" id="IPR000073">
    <property type="entry name" value="AB_hydrolase_1"/>
</dbReference>
<dbReference type="PANTHER" id="PTHR43798">
    <property type="entry name" value="MONOACYLGLYCEROL LIPASE"/>
    <property type="match status" value="1"/>
</dbReference>
<organism evidence="2 3">
    <name type="scientific">Gracilibacillus oryzae</name>
    <dbReference type="NCBI Taxonomy" id="1672701"/>
    <lineage>
        <taxon>Bacteria</taxon>
        <taxon>Bacillati</taxon>
        <taxon>Bacillota</taxon>
        <taxon>Bacilli</taxon>
        <taxon>Bacillales</taxon>
        <taxon>Bacillaceae</taxon>
        <taxon>Gracilibacillus</taxon>
    </lineage>
</organism>
<dbReference type="InterPro" id="IPR050266">
    <property type="entry name" value="AB_hydrolase_sf"/>
</dbReference>
<dbReference type="EMBL" id="WEID01000052">
    <property type="protein sequence ID" value="KAB8135775.1"/>
    <property type="molecule type" value="Genomic_DNA"/>
</dbReference>
<evidence type="ECO:0000313" key="3">
    <source>
        <dbReference type="Proteomes" id="UP000480246"/>
    </source>
</evidence>
<evidence type="ECO:0000313" key="2">
    <source>
        <dbReference type="EMBL" id="KAB8135775.1"/>
    </source>
</evidence>
<comment type="caution">
    <text evidence="2">The sequence shown here is derived from an EMBL/GenBank/DDBJ whole genome shotgun (WGS) entry which is preliminary data.</text>
</comment>
<dbReference type="AlphaFoldDB" id="A0A7C8KV25"/>
<dbReference type="Proteomes" id="UP000480246">
    <property type="component" value="Unassembled WGS sequence"/>
</dbReference>
<evidence type="ECO:0000259" key="1">
    <source>
        <dbReference type="Pfam" id="PF12697"/>
    </source>
</evidence>
<keyword evidence="2" id="KW-0378">Hydrolase</keyword>
<proteinExistence type="predicted"/>
<protein>
    <submittedName>
        <fullName evidence="2">Alpha/beta hydrolase</fullName>
    </submittedName>
</protein>
<accession>A0A7C8KV25</accession>
<keyword evidence="3" id="KW-1185">Reference proteome</keyword>
<dbReference type="GO" id="GO:0016787">
    <property type="term" value="F:hydrolase activity"/>
    <property type="evidence" value="ECO:0007669"/>
    <property type="project" value="UniProtKB-KW"/>
</dbReference>
<feature type="domain" description="AB hydrolase-1" evidence="1">
    <location>
        <begin position="16"/>
        <end position="238"/>
    </location>
</feature>
<gene>
    <name evidence="2" type="ORF">F9U64_10930</name>
</gene>
<dbReference type="OrthoDB" id="9776853at2"/>
<dbReference type="Pfam" id="PF12697">
    <property type="entry name" value="Abhydrolase_6"/>
    <property type="match status" value="1"/>
</dbReference>
<sequence>MKINYLEYGDKSAPVIIFIHGGGVSGWMWDQQVAYFSSYHCIVPDLPEHGRADNNEPFSIRTSAENLISLIKEKANGKKVYVIGFSLGAQVLIQMLSIKPDLVEAAIINSALVRPNRAMTMWMTPLIKLSYPLIKWRSFSKLQARTLYISDSYFEKYYKESRQIKRETLLRVLMENMSFPIPDTFCKVRARILITVGQKENNMMKKSAIDLVKANPNCTGIVLENAGHGVSLANPVFFNNLAESWLEKNSLPDAKGRFKEIMQLFHKNMEQAVRKMMHNGQKPKRLHFYSFCYIIRANVPVCPSHKCAYPHKIN</sequence>
<dbReference type="SUPFAM" id="SSF53474">
    <property type="entry name" value="alpha/beta-Hydrolases"/>
    <property type="match status" value="1"/>
</dbReference>